<gene>
    <name evidence="1" type="ORF">MILVUS5_LOCUS7036</name>
</gene>
<proteinExistence type="predicted"/>
<organism evidence="1 2">
    <name type="scientific">Trifolium pratense</name>
    <name type="common">Red clover</name>
    <dbReference type="NCBI Taxonomy" id="57577"/>
    <lineage>
        <taxon>Eukaryota</taxon>
        <taxon>Viridiplantae</taxon>
        <taxon>Streptophyta</taxon>
        <taxon>Embryophyta</taxon>
        <taxon>Tracheophyta</taxon>
        <taxon>Spermatophyta</taxon>
        <taxon>Magnoliopsida</taxon>
        <taxon>eudicotyledons</taxon>
        <taxon>Gunneridae</taxon>
        <taxon>Pentapetalae</taxon>
        <taxon>rosids</taxon>
        <taxon>fabids</taxon>
        <taxon>Fabales</taxon>
        <taxon>Fabaceae</taxon>
        <taxon>Papilionoideae</taxon>
        <taxon>50 kb inversion clade</taxon>
        <taxon>NPAAA clade</taxon>
        <taxon>Hologalegina</taxon>
        <taxon>IRL clade</taxon>
        <taxon>Trifolieae</taxon>
        <taxon>Trifolium</taxon>
    </lineage>
</organism>
<keyword evidence="2" id="KW-1185">Reference proteome</keyword>
<accession>A0ACB0IVE7</accession>
<dbReference type="Proteomes" id="UP001177021">
    <property type="component" value="Unassembled WGS sequence"/>
</dbReference>
<comment type="caution">
    <text evidence="1">The sequence shown here is derived from an EMBL/GenBank/DDBJ whole genome shotgun (WGS) entry which is preliminary data.</text>
</comment>
<name>A0ACB0IVE7_TRIPR</name>
<protein>
    <submittedName>
        <fullName evidence="1">Uncharacterized protein</fullName>
    </submittedName>
</protein>
<sequence length="454" mass="50740">MDTKQVEEVSTPFITSSTSHSNKPTLLLKLITSMSLISAIIFSLLFFSLSEPTTTSRPLKKLPHPVVILISSDGFRFGYQFKTPTPNIHRLITNGTEAITGLIPVFPTLTFPNHYSIVTGLYPPHHGIINNFFYDPITGDKFTMASHQSKWWLGQPLWETVVNNGLSAATYFWPGSEVIKGSWTCPDEFCKHYNGSVHFEDRVDSVLDYFDLPVDQIPVFMTLYFEDPDHQGHQVGPDDDEVTQAVSRIDGIIGRLINGLEKKGFFDDVTIIMVGDHGMVATCDQKLVFLDDLASWVEIKTNWVHSYTPLLAIWPPSNYSYADVVAKMNEGLSSGKVENGNKLKVFLKEDLPERLHYADSDRIPPIIGLVHEGYKVEQSRTGNKECGGAHGYDNEFFSMRTIFIGHGPQFARGKKVPSFENVEIYNLITSILNIKGAPNNGSDSFSQSVLLPNA</sequence>
<evidence type="ECO:0000313" key="2">
    <source>
        <dbReference type="Proteomes" id="UP001177021"/>
    </source>
</evidence>
<evidence type="ECO:0000313" key="1">
    <source>
        <dbReference type="EMBL" id="CAJ2636558.1"/>
    </source>
</evidence>
<reference evidence="1" key="1">
    <citation type="submission" date="2023-10" db="EMBL/GenBank/DDBJ databases">
        <authorList>
            <person name="Rodriguez Cubillos JULIANA M."/>
            <person name="De Vega J."/>
        </authorList>
    </citation>
    <scope>NUCLEOTIDE SEQUENCE</scope>
</reference>
<dbReference type="EMBL" id="CASHSV030000013">
    <property type="protein sequence ID" value="CAJ2636558.1"/>
    <property type="molecule type" value="Genomic_DNA"/>
</dbReference>